<dbReference type="Gene3D" id="3.60.60.10">
    <property type="entry name" value="Penicillin V Acylase, Chain A"/>
    <property type="match status" value="1"/>
</dbReference>
<comment type="caution">
    <text evidence="5">The sequence shown here is derived from an EMBL/GenBank/DDBJ whole genome shotgun (WGS) entry which is preliminary data.</text>
</comment>
<dbReference type="SUPFAM" id="SSF56235">
    <property type="entry name" value="N-terminal nucleophile aminohydrolases (Ntn hydrolases)"/>
    <property type="match status" value="1"/>
</dbReference>
<feature type="domain" description="Choloylglycine hydrolase/NAAA C-terminal" evidence="4">
    <location>
        <begin position="25"/>
        <end position="255"/>
    </location>
</feature>
<dbReference type="InterPro" id="IPR029055">
    <property type="entry name" value="Ntn_hydrolases_N"/>
</dbReference>
<keyword evidence="6" id="KW-1185">Reference proteome</keyword>
<proteinExistence type="inferred from homology"/>
<reference evidence="5 6" key="1">
    <citation type="submission" date="2016-03" db="EMBL/GenBank/DDBJ databases">
        <title>Photobacterium proteolyticum sp. nov. a protease producing bacterium isolated from ocean sediments of Laizhou Bay.</title>
        <authorList>
            <person name="Li Y."/>
        </authorList>
    </citation>
    <scope>NUCLEOTIDE SEQUENCE [LARGE SCALE GENOMIC DNA]</scope>
    <source>
        <strain evidence="5 6">R-40508</strain>
    </source>
</reference>
<dbReference type="AlphaFoldDB" id="A0A178K308"/>
<dbReference type="InterPro" id="IPR052193">
    <property type="entry name" value="Peptidase_C59"/>
</dbReference>
<dbReference type="EMBL" id="LVHF01000033">
    <property type="protein sequence ID" value="OAN11335.1"/>
    <property type="molecule type" value="Genomic_DNA"/>
</dbReference>
<evidence type="ECO:0000256" key="1">
    <source>
        <dbReference type="ARBA" id="ARBA00006625"/>
    </source>
</evidence>
<name>A0A178K308_9GAMM</name>
<dbReference type="InterPro" id="IPR029132">
    <property type="entry name" value="CBAH/NAAA_C"/>
</dbReference>
<evidence type="ECO:0000256" key="2">
    <source>
        <dbReference type="ARBA" id="ARBA00022801"/>
    </source>
</evidence>
<dbReference type="PANTHER" id="PTHR35527">
    <property type="entry name" value="CHOLOYLGLYCINE HYDROLASE"/>
    <property type="match status" value="1"/>
</dbReference>
<dbReference type="GO" id="GO:0016787">
    <property type="term" value="F:hydrolase activity"/>
    <property type="evidence" value="ECO:0007669"/>
    <property type="project" value="UniProtKB-KW"/>
</dbReference>
<comment type="similarity">
    <text evidence="1">Belongs to the peptidase C59 family.</text>
</comment>
<dbReference type="OrthoDB" id="1265391at2"/>
<evidence type="ECO:0000313" key="6">
    <source>
        <dbReference type="Proteomes" id="UP000078503"/>
    </source>
</evidence>
<dbReference type="RefSeq" id="WP_068335931.1">
    <property type="nucleotide sequence ID" value="NZ_LVHF01000033.1"/>
</dbReference>
<evidence type="ECO:0000256" key="3">
    <source>
        <dbReference type="SAM" id="SignalP"/>
    </source>
</evidence>
<evidence type="ECO:0000259" key="4">
    <source>
        <dbReference type="Pfam" id="PF02275"/>
    </source>
</evidence>
<dbReference type="PANTHER" id="PTHR35527:SF2">
    <property type="entry name" value="HYDROLASE"/>
    <property type="match status" value="1"/>
</dbReference>
<dbReference type="Pfam" id="PF02275">
    <property type="entry name" value="CBAH"/>
    <property type="match status" value="1"/>
</dbReference>
<dbReference type="Proteomes" id="UP000078503">
    <property type="component" value="Unassembled WGS sequence"/>
</dbReference>
<accession>A0A178K308</accession>
<sequence length="350" mass="39091">MKNLLKKTAIALTVAASFASTANACSRLLWETDDHGVFVSRTMDWMEANQPTVEVRPAGQTYKGYTTDNALEWTSKYASIGMTIYGVGIIDGFNEAGFSANALFLDEETSGDIDGEKAQIINAAFTAYLIDSFATVSEALENIHTIEIQQFEHNGIAMKGHYSIQDASGDSAVLEFVEDKWNIYHGKQYDVMTNSPEFAEHLKNWEKAKPKADDVIDGNFTVPGNIMSSQRFVWNKYMKSQLKEPSSYVNGIAKLDSATYKIPMDAANRPDANGVMRGYATLYSVGYNLDEKVLQVRYQYDDSYTHYFVDFNKVNNGKTYSLQADLSDLFGDVTGRLKVDDGVMSQYKTQ</sequence>
<evidence type="ECO:0000313" key="5">
    <source>
        <dbReference type="EMBL" id="OAN11335.1"/>
    </source>
</evidence>
<organism evidence="5 6">
    <name type="scientific">Photobacterium jeanii</name>
    <dbReference type="NCBI Taxonomy" id="858640"/>
    <lineage>
        <taxon>Bacteria</taxon>
        <taxon>Pseudomonadati</taxon>
        <taxon>Pseudomonadota</taxon>
        <taxon>Gammaproteobacteria</taxon>
        <taxon>Vibrionales</taxon>
        <taxon>Vibrionaceae</taxon>
        <taxon>Photobacterium</taxon>
    </lineage>
</organism>
<dbReference type="STRING" id="858640.A3K86_20510"/>
<protein>
    <submittedName>
        <fullName evidence="5">Choloylglycine hydrolase</fullName>
    </submittedName>
</protein>
<keyword evidence="2 5" id="KW-0378">Hydrolase</keyword>
<feature type="chain" id="PRO_5008089907" evidence="3">
    <location>
        <begin position="25"/>
        <end position="350"/>
    </location>
</feature>
<gene>
    <name evidence="5" type="ORF">A3K86_20510</name>
</gene>
<keyword evidence="3" id="KW-0732">Signal</keyword>
<feature type="signal peptide" evidence="3">
    <location>
        <begin position="1"/>
        <end position="24"/>
    </location>
</feature>